<dbReference type="EMBL" id="LN679278">
    <property type="protein sequence ID" value="CEL54663.1"/>
    <property type="molecule type" value="Genomic_DNA"/>
</dbReference>
<name>A0A0B7FEQ0_THACB</name>
<evidence type="ECO:0000313" key="1">
    <source>
        <dbReference type="EMBL" id="CEL54663.1"/>
    </source>
</evidence>
<organism evidence="1 2">
    <name type="scientific">Thanatephorus cucumeris (strain AG1-IB / isolate 7/3/14)</name>
    <name type="common">Lettuce bottom rot fungus</name>
    <name type="synonym">Rhizoctonia solani</name>
    <dbReference type="NCBI Taxonomy" id="1108050"/>
    <lineage>
        <taxon>Eukaryota</taxon>
        <taxon>Fungi</taxon>
        <taxon>Dikarya</taxon>
        <taxon>Basidiomycota</taxon>
        <taxon>Agaricomycotina</taxon>
        <taxon>Agaricomycetes</taxon>
        <taxon>Cantharellales</taxon>
        <taxon>Ceratobasidiaceae</taxon>
        <taxon>Rhizoctonia</taxon>
        <taxon>Rhizoctonia solani AG-1</taxon>
    </lineage>
</organism>
<gene>
    <name evidence="1" type="ORF">RSOLAG1IB_11754</name>
</gene>
<evidence type="ECO:0000313" key="2">
    <source>
        <dbReference type="Proteomes" id="UP000059188"/>
    </source>
</evidence>
<sequence>MVLCDDTDVHPPDVLFNYRPALSHAFYFSTHPYFIFPSPSFPILHDNNRPSDYAGLVKFQTTETLDDATDF</sequence>
<accession>A0A0B7FEQ0</accession>
<dbReference type="AlphaFoldDB" id="A0A0B7FEQ0"/>
<dbReference type="Proteomes" id="UP000059188">
    <property type="component" value="Unassembled WGS sequence"/>
</dbReference>
<reference evidence="1 2" key="1">
    <citation type="submission" date="2014-11" db="EMBL/GenBank/DDBJ databases">
        <authorList>
            <person name="Wibberg Daniel"/>
        </authorList>
    </citation>
    <scope>NUCLEOTIDE SEQUENCE [LARGE SCALE GENOMIC DNA]</scope>
    <source>
        <strain evidence="1">Rhizoctonia solani AG1-IB 7/3/14</strain>
    </source>
</reference>
<proteinExistence type="predicted"/>
<protein>
    <submittedName>
        <fullName evidence="1">Uncharacterized protein</fullName>
    </submittedName>
</protein>
<keyword evidence="2" id="KW-1185">Reference proteome</keyword>